<dbReference type="EMBL" id="PGCI01000128">
    <property type="protein sequence ID" value="PLW38419.1"/>
    <property type="molecule type" value="Genomic_DNA"/>
</dbReference>
<reference evidence="2 3" key="1">
    <citation type="submission" date="2017-11" db="EMBL/GenBank/DDBJ databases">
        <title>De novo assembly and phasing of dikaryotic genomes from two isolates of Puccinia coronata f. sp. avenae, the causal agent of oat crown rust.</title>
        <authorList>
            <person name="Miller M.E."/>
            <person name="Zhang Y."/>
            <person name="Omidvar V."/>
            <person name="Sperschneider J."/>
            <person name="Schwessinger B."/>
            <person name="Raley C."/>
            <person name="Palmer J.M."/>
            <person name="Garnica D."/>
            <person name="Upadhyaya N."/>
            <person name="Rathjen J."/>
            <person name="Taylor J.M."/>
            <person name="Park R.F."/>
            <person name="Dodds P.N."/>
            <person name="Hirsch C.D."/>
            <person name="Kianian S.F."/>
            <person name="Figueroa M."/>
        </authorList>
    </citation>
    <scope>NUCLEOTIDE SEQUENCE [LARGE SCALE GENOMIC DNA]</scope>
    <source>
        <strain evidence="2">12SD80</strain>
    </source>
</reference>
<proteinExistence type="predicted"/>
<dbReference type="AlphaFoldDB" id="A0A2N5UKW6"/>
<organism evidence="2 3">
    <name type="scientific">Puccinia coronata f. sp. avenae</name>
    <dbReference type="NCBI Taxonomy" id="200324"/>
    <lineage>
        <taxon>Eukaryota</taxon>
        <taxon>Fungi</taxon>
        <taxon>Dikarya</taxon>
        <taxon>Basidiomycota</taxon>
        <taxon>Pucciniomycotina</taxon>
        <taxon>Pucciniomycetes</taxon>
        <taxon>Pucciniales</taxon>
        <taxon>Pucciniaceae</taxon>
        <taxon>Puccinia</taxon>
    </lineage>
</organism>
<evidence type="ECO:0000313" key="3">
    <source>
        <dbReference type="Proteomes" id="UP000235392"/>
    </source>
</evidence>
<evidence type="ECO:0000256" key="1">
    <source>
        <dbReference type="SAM" id="MobiDB-lite"/>
    </source>
</evidence>
<sequence length="129" mass="14473">MRCGSSASGQLIAMGKPIAQYPQTRSRRSVSSQSALARLIRRGTRGCTGGCRHPANQNITRQSGWQPLAIEPASLWVRRKLRVTRQDRTSGHDFRVHFPSSPDPQRIRMAASHTKKEKEKAENHNTCVQ</sequence>
<gene>
    <name evidence="2" type="ORF">PCASD_10325</name>
</gene>
<feature type="compositionally biased region" description="Basic and acidic residues" evidence="1">
    <location>
        <begin position="114"/>
        <end position="123"/>
    </location>
</feature>
<protein>
    <submittedName>
        <fullName evidence="2">Uncharacterized protein</fullName>
    </submittedName>
</protein>
<dbReference type="Proteomes" id="UP000235392">
    <property type="component" value="Unassembled WGS sequence"/>
</dbReference>
<accession>A0A2N5UKW6</accession>
<evidence type="ECO:0000313" key="2">
    <source>
        <dbReference type="EMBL" id="PLW38419.1"/>
    </source>
</evidence>
<name>A0A2N5UKW6_9BASI</name>
<comment type="caution">
    <text evidence="2">The sequence shown here is derived from an EMBL/GenBank/DDBJ whole genome shotgun (WGS) entry which is preliminary data.</text>
</comment>
<feature type="region of interest" description="Disordered" evidence="1">
    <location>
        <begin position="92"/>
        <end position="129"/>
    </location>
</feature>